<dbReference type="PROSITE" id="PS51892">
    <property type="entry name" value="SUBTILASE"/>
    <property type="match status" value="1"/>
</dbReference>
<sequence>MDNLNKCKLYYEDSPNYLVQFRGNFKKQIDKVSYACGDTITNSIGVISTPEQNLDTLLKDVPTITFIDPRYMYVLQDTSPTSVDNINAIKSNPYLSLTGKGVLVGMIDTGIDYLNEEFIRDDGTSRIISIWDQSIQDGQDTSVYIGDTYTNEQINNAITAYKNNGDPYKIVPSKDSIGHGTNVAGVIGARGVNPNFQGIAPDCDFVIVKLFESINFKNKLQKNSIEYTPTYNGAEVLAGIEYLKNFSIKAKKPMVIYLGVGTTEGGHDGNNLISKYISSLGSFQGIITVIGVGNEGASSGHTSGYIHNLEDISSVSLKIPRDIDFFSFNIWVRKPNVASLKIIPPSKETSDFIKAKSNKTTEIRFVLLDTKASVKYYSPEYFTGHEVINVVFEDIKQGIWKFELKGEYLTDGRYDIWLPPEKTLSKGIGFLNPDPFTTLTTPSTARKVVTVAYSGDNNTLIAASGEGFNSNNLINPDITTLGLNILTTKPGGDVTVSSGSSIATGIIAGACALLLQWGIIEGNDPTMYAAKVRSYLIHGADRSNLTLRYPNRKVGYGFFDLLNTFNTINKTYTEARSTNNDFIEYHINKVFIRINKHITRNLK</sequence>
<reference evidence="7 8" key="1">
    <citation type="submission" date="2010-08" db="EMBL/GenBank/DDBJ databases">
        <title>Complete sequence of Clostridium cellulovorans 743B.</title>
        <authorList>
            <consortium name="US DOE Joint Genome Institute"/>
            <person name="Lucas S."/>
            <person name="Copeland A."/>
            <person name="Lapidus A."/>
            <person name="Cheng J.-F."/>
            <person name="Bruce D."/>
            <person name="Goodwin L."/>
            <person name="Pitluck S."/>
            <person name="Chertkov O."/>
            <person name="Detter J.C."/>
            <person name="Han C."/>
            <person name="Tapia R."/>
            <person name="Land M."/>
            <person name="Hauser L."/>
            <person name="Chang Y.-J."/>
            <person name="Jeffries C."/>
            <person name="Kyrpides N."/>
            <person name="Ivanova N."/>
            <person name="Mikhailova N."/>
            <person name="Hemme C.L."/>
            <person name="Woyke T."/>
        </authorList>
    </citation>
    <scope>NUCLEOTIDE SEQUENCE [LARGE SCALE GENOMIC DNA]</scope>
    <source>
        <strain evidence="8">ATCC 35296 / DSM 3052 / OCM 3 / 743B</strain>
    </source>
</reference>
<dbReference type="AlphaFoldDB" id="D9SUS5"/>
<dbReference type="GO" id="GO:0004252">
    <property type="term" value="F:serine-type endopeptidase activity"/>
    <property type="evidence" value="ECO:0007669"/>
    <property type="project" value="UniProtKB-UniRule"/>
</dbReference>
<name>D9SUS5_CLOC7</name>
<dbReference type="PANTHER" id="PTHR43806">
    <property type="entry name" value="PEPTIDASE S8"/>
    <property type="match status" value="1"/>
</dbReference>
<dbReference type="PRINTS" id="PR00723">
    <property type="entry name" value="SUBTILISIN"/>
</dbReference>
<feature type="active site" description="Charge relay system" evidence="5">
    <location>
        <position position="501"/>
    </location>
</feature>
<evidence type="ECO:0000313" key="8">
    <source>
        <dbReference type="Proteomes" id="UP000002730"/>
    </source>
</evidence>
<gene>
    <name evidence="7" type="ordered locus">Clocel_1225</name>
</gene>
<dbReference type="Pfam" id="PF00082">
    <property type="entry name" value="Peptidase_S8"/>
    <property type="match status" value="2"/>
</dbReference>
<dbReference type="PROSITE" id="PS00137">
    <property type="entry name" value="SUBTILASE_HIS"/>
    <property type="match status" value="1"/>
</dbReference>
<feature type="domain" description="Peptidase S8/S53" evidence="6">
    <location>
        <begin position="99"/>
        <end position="298"/>
    </location>
</feature>
<dbReference type="RefSeq" id="WP_010076162.1">
    <property type="nucleotide sequence ID" value="NC_014393.1"/>
</dbReference>
<dbReference type="eggNOG" id="COG1404">
    <property type="taxonomic scope" value="Bacteria"/>
</dbReference>
<dbReference type="Gene3D" id="3.40.50.200">
    <property type="entry name" value="Peptidase S8/S53 domain"/>
    <property type="match status" value="1"/>
</dbReference>
<evidence type="ECO:0000256" key="2">
    <source>
        <dbReference type="ARBA" id="ARBA00022670"/>
    </source>
</evidence>
<dbReference type="InterPro" id="IPR000209">
    <property type="entry name" value="Peptidase_S8/S53_dom"/>
</dbReference>
<keyword evidence="3 5" id="KW-0378">Hydrolase</keyword>
<evidence type="ECO:0000256" key="4">
    <source>
        <dbReference type="ARBA" id="ARBA00022825"/>
    </source>
</evidence>
<dbReference type="InterPro" id="IPR017310">
    <property type="entry name" value="Pept_S8A_subtilisin_clostridia"/>
</dbReference>
<dbReference type="PANTHER" id="PTHR43806:SF11">
    <property type="entry name" value="CEREVISIN-RELATED"/>
    <property type="match status" value="1"/>
</dbReference>
<dbReference type="PIRSF" id="PIRSF037894">
    <property type="entry name" value="Subtilisin_rel_CspABC"/>
    <property type="match status" value="1"/>
</dbReference>
<dbReference type="KEGG" id="ccb:Clocel_1225"/>
<dbReference type="InterPro" id="IPR036852">
    <property type="entry name" value="Peptidase_S8/S53_dom_sf"/>
</dbReference>
<dbReference type="PROSITE" id="PS00136">
    <property type="entry name" value="SUBTILASE_ASP"/>
    <property type="match status" value="1"/>
</dbReference>
<organism evidence="7 8">
    <name type="scientific">Clostridium cellulovorans (strain ATCC 35296 / DSM 3052 / OCM 3 / 743B)</name>
    <dbReference type="NCBI Taxonomy" id="573061"/>
    <lineage>
        <taxon>Bacteria</taxon>
        <taxon>Bacillati</taxon>
        <taxon>Bacillota</taxon>
        <taxon>Clostridia</taxon>
        <taxon>Eubacteriales</taxon>
        <taxon>Clostridiaceae</taxon>
        <taxon>Clostridium</taxon>
    </lineage>
</organism>
<feature type="active site" description="Charge relay system" evidence="5">
    <location>
        <position position="108"/>
    </location>
</feature>
<feature type="active site" description="Charge relay system" evidence="5">
    <location>
        <position position="179"/>
    </location>
</feature>
<keyword evidence="8" id="KW-1185">Reference proteome</keyword>
<keyword evidence="2 5" id="KW-0645">Protease</keyword>
<evidence type="ECO:0000256" key="1">
    <source>
        <dbReference type="ARBA" id="ARBA00011073"/>
    </source>
</evidence>
<dbReference type="HOGENOM" id="CLU_025670_0_0_9"/>
<dbReference type="OrthoDB" id="2744137at2"/>
<evidence type="ECO:0000256" key="3">
    <source>
        <dbReference type="ARBA" id="ARBA00022801"/>
    </source>
</evidence>
<evidence type="ECO:0000313" key="7">
    <source>
        <dbReference type="EMBL" id="ADL50980.1"/>
    </source>
</evidence>
<dbReference type="CDD" id="cd07478">
    <property type="entry name" value="Peptidases_S8_CspA-like"/>
    <property type="match status" value="1"/>
</dbReference>
<keyword evidence="4 5" id="KW-0720">Serine protease</keyword>
<dbReference type="InterPro" id="IPR034045">
    <property type="entry name" value="Pep_S8_CspA-like"/>
</dbReference>
<dbReference type="InterPro" id="IPR023827">
    <property type="entry name" value="Peptidase_S8_Asp-AS"/>
</dbReference>
<dbReference type="Proteomes" id="UP000002730">
    <property type="component" value="Chromosome"/>
</dbReference>
<dbReference type="EMBL" id="CP002160">
    <property type="protein sequence ID" value="ADL50980.1"/>
    <property type="molecule type" value="Genomic_DNA"/>
</dbReference>
<dbReference type="STRING" id="573061.Clocel_1225"/>
<feature type="domain" description="Peptidase S8/S53" evidence="6">
    <location>
        <begin position="437"/>
        <end position="557"/>
    </location>
</feature>
<comment type="similarity">
    <text evidence="1 5">Belongs to the peptidase S8 family.</text>
</comment>
<accession>D9SUS5</accession>
<evidence type="ECO:0000256" key="5">
    <source>
        <dbReference type="PROSITE-ProRule" id="PRU01240"/>
    </source>
</evidence>
<dbReference type="InterPro" id="IPR022398">
    <property type="entry name" value="Peptidase_S8_His-AS"/>
</dbReference>
<proteinExistence type="inferred from homology"/>
<dbReference type="SUPFAM" id="SSF52743">
    <property type="entry name" value="Subtilisin-like"/>
    <property type="match status" value="1"/>
</dbReference>
<dbReference type="InterPro" id="IPR050131">
    <property type="entry name" value="Peptidase_S8_subtilisin-like"/>
</dbReference>
<dbReference type="InterPro" id="IPR015500">
    <property type="entry name" value="Peptidase_S8_subtilisin-rel"/>
</dbReference>
<evidence type="ECO:0000259" key="6">
    <source>
        <dbReference type="Pfam" id="PF00082"/>
    </source>
</evidence>
<protein>
    <submittedName>
        <fullName evidence="7">Peptidase S8 and S53 subtilisin kexin sedolisin</fullName>
    </submittedName>
</protein>
<dbReference type="GO" id="GO:0006508">
    <property type="term" value="P:proteolysis"/>
    <property type="evidence" value="ECO:0007669"/>
    <property type="project" value="UniProtKB-KW"/>
</dbReference>
<dbReference type="Gene3D" id="2.60.120.1290">
    <property type="match status" value="1"/>
</dbReference>